<name>A0ABN8ZNE1_RANTA</name>
<dbReference type="EMBL" id="OX460345">
    <property type="protein sequence ID" value="CAI9173746.1"/>
    <property type="molecule type" value="Genomic_DNA"/>
</dbReference>
<proteinExistence type="predicted"/>
<gene>
    <name evidence="2" type="ORF">MRATA1EN1_LOCUS22708</name>
</gene>
<evidence type="ECO:0000256" key="1">
    <source>
        <dbReference type="SAM" id="MobiDB-lite"/>
    </source>
</evidence>
<evidence type="ECO:0000313" key="2">
    <source>
        <dbReference type="EMBL" id="CAI9173746.1"/>
    </source>
</evidence>
<accession>A0ABN8ZNE1</accession>
<keyword evidence="3" id="KW-1185">Reference proteome</keyword>
<protein>
    <recommendedName>
        <fullName evidence="4">40S ribosomal protein S30</fullName>
    </recommendedName>
</protein>
<reference evidence="2" key="1">
    <citation type="submission" date="2023-04" db="EMBL/GenBank/DDBJ databases">
        <authorList>
            <consortium name="ELIXIR-Norway"/>
        </authorList>
    </citation>
    <scope>NUCLEOTIDE SEQUENCE [LARGE SCALE GENOMIC DNA]</scope>
</reference>
<feature type="region of interest" description="Disordered" evidence="1">
    <location>
        <begin position="1"/>
        <end position="36"/>
    </location>
</feature>
<organism evidence="2 3">
    <name type="scientific">Rangifer tarandus platyrhynchus</name>
    <name type="common">Svalbard reindeer</name>
    <dbReference type="NCBI Taxonomy" id="3082113"/>
    <lineage>
        <taxon>Eukaryota</taxon>
        <taxon>Metazoa</taxon>
        <taxon>Chordata</taxon>
        <taxon>Craniata</taxon>
        <taxon>Vertebrata</taxon>
        <taxon>Euteleostomi</taxon>
        <taxon>Mammalia</taxon>
        <taxon>Eutheria</taxon>
        <taxon>Laurasiatheria</taxon>
        <taxon>Artiodactyla</taxon>
        <taxon>Ruminantia</taxon>
        <taxon>Pecora</taxon>
        <taxon>Cervidae</taxon>
        <taxon>Odocoileinae</taxon>
        <taxon>Rangifer</taxon>
    </lineage>
</organism>
<sequence length="94" mass="10736">MASMATFGVTVHGQGSGKLRPAVRRQVQKKSEEKQQYFQRRTMGDRTLRDLRLRRRRARRISRVRARSRGRAAPCRPALSAALLKLCNGTSCPR</sequence>
<evidence type="ECO:0008006" key="4">
    <source>
        <dbReference type="Google" id="ProtNLM"/>
    </source>
</evidence>
<dbReference type="Proteomes" id="UP001176941">
    <property type="component" value="Chromosome 34"/>
</dbReference>
<evidence type="ECO:0000313" key="3">
    <source>
        <dbReference type="Proteomes" id="UP001176941"/>
    </source>
</evidence>